<gene>
    <name evidence="1" type="ORF">SPELUC_LOCUS4545</name>
</gene>
<evidence type="ECO:0000313" key="2">
    <source>
        <dbReference type="Proteomes" id="UP000789366"/>
    </source>
</evidence>
<dbReference type="EMBL" id="CAJVPW010004110">
    <property type="protein sequence ID" value="CAG8535167.1"/>
    <property type="molecule type" value="Genomic_DNA"/>
</dbReference>
<protein>
    <submittedName>
        <fullName evidence="1">17920_t:CDS:1</fullName>
    </submittedName>
</protein>
<organism evidence="1 2">
    <name type="scientific">Cetraspora pellucida</name>
    <dbReference type="NCBI Taxonomy" id="1433469"/>
    <lineage>
        <taxon>Eukaryota</taxon>
        <taxon>Fungi</taxon>
        <taxon>Fungi incertae sedis</taxon>
        <taxon>Mucoromycota</taxon>
        <taxon>Glomeromycotina</taxon>
        <taxon>Glomeromycetes</taxon>
        <taxon>Diversisporales</taxon>
        <taxon>Gigasporaceae</taxon>
        <taxon>Cetraspora</taxon>
    </lineage>
</organism>
<name>A0ACA9LQF9_9GLOM</name>
<accession>A0ACA9LQF9</accession>
<keyword evidence="2" id="KW-1185">Reference proteome</keyword>
<proteinExistence type="predicted"/>
<reference evidence="1" key="1">
    <citation type="submission" date="2021-06" db="EMBL/GenBank/DDBJ databases">
        <authorList>
            <person name="Kallberg Y."/>
            <person name="Tangrot J."/>
            <person name="Rosling A."/>
        </authorList>
    </citation>
    <scope>NUCLEOTIDE SEQUENCE</scope>
    <source>
        <strain evidence="1">28 12/20/2015</strain>
    </source>
</reference>
<dbReference type="Proteomes" id="UP000789366">
    <property type="component" value="Unassembled WGS sequence"/>
</dbReference>
<sequence length="1119" mass="126337">MYTQRPPLLRKSRPRKTSFQGDQVTPDMRPVLHLFDVFSRKLYMEGYLCRQDILSNKGHQPNSAVWSEFYAELCGPILSLWKIENNSDSGQPEIVQTPIVINVSNYSTDICSSVLDDESQKNNVFLLSAGPGDKFYLQTADESLLKLWVSAIRLSCYEGSRLQEVYTATLLKRTGLRELLTGTVLVKGKLEGYLQVQFTSTDEPKKYWVVVSDHRAEDKKKKADLAFTRGQALFYETKKSKKPFMTIANVLKTYAICPENPAMIDKTISFRVEGNLFPAKQTESKPGDFVILSAESINEMAKWVIGFFDSFKLYGRPKELLYDFKDPISPFFAVPTGRNNIKLFLDLHEVEHLDMCEPLADVKAAFAEVLRQSYQHQDGSQQALFVLNQQQPFNMSKTLSSPPQIVTDGLADNYTRQGTLLNESTSDPSSQSTYKLSAQTSRPSSVLGLAQGTPKESVLASSLVNDGLTSGKGKKPKQIASSDESEGDNRKNSDQLESDSEESDSDDDGYNDPAVLKNTQENAKVAEEHSENNLNLTVDEHIKLGSSFNSLSGGDLMLEIMSAVTDRNDVKSSEETNDVLKKQYKPKRNVSFKNQHIKSGANHKQKVAPLPSESEDNEELSSAGTNSDENDSDKESSEDIIVDKNEDIQVNVNPRSKKHTRTIPQPSDSSDNEEESVEDQHKGAMHSQPLRLSKPYGSSRSKSQGRRTKEEEESESENETRAVQPIKNKTLGNQGDFKGSSLFNKKLGVQQRDSYQFDLPSVDVNLNLDFESLSFNTKVEEIKVSSTTDKKELKIRESTSEEETSDDKVINRTNKVFKPTKRKNKQKIIANPSTKSSDASSSDEEKEPLAVLVDEVRFNRSNFGTSSRSASPNYPPGQRWGQYQNYNGYTDNMNYPSMDNRRNVMNYRGVEYYDDDHSSFSNSMGGRPRSLIGPGHIPSNRRRVSGGQMDYSREFISQDEGYLEDRGNLFSVPNHFRPNSLLDSLPQSQPSAREQEQMARETGAPLITLQEKPKDPQTGLVGAITAREQHRKAIGSGLLSRNAELERERAFERERERRLMEQRQQMMMAERERDYMHSRQSYVSSNRNYANQQYLEPVASDCSRLKTYKPSRVDNFDTT</sequence>
<evidence type="ECO:0000313" key="1">
    <source>
        <dbReference type="EMBL" id="CAG8535167.1"/>
    </source>
</evidence>
<comment type="caution">
    <text evidence="1">The sequence shown here is derived from an EMBL/GenBank/DDBJ whole genome shotgun (WGS) entry which is preliminary data.</text>
</comment>